<dbReference type="InterPro" id="IPR005119">
    <property type="entry name" value="LysR_subst-bd"/>
</dbReference>
<dbReference type="Proteomes" id="UP000321389">
    <property type="component" value="Chromosome"/>
</dbReference>
<organism evidence="6 7">
    <name type="scientific">Nitratireductor mangrovi</name>
    <dbReference type="NCBI Taxonomy" id="2599600"/>
    <lineage>
        <taxon>Bacteria</taxon>
        <taxon>Pseudomonadati</taxon>
        <taxon>Pseudomonadota</taxon>
        <taxon>Alphaproteobacteria</taxon>
        <taxon>Hyphomicrobiales</taxon>
        <taxon>Phyllobacteriaceae</taxon>
        <taxon>Nitratireductor</taxon>
    </lineage>
</organism>
<evidence type="ECO:0000256" key="1">
    <source>
        <dbReference type="ARBA" id="ARBA00009437"/>
    </source>
</evidence>
<dbReference type="InterPro" id="IPR050950">
    <property type="entry name" value="HTH-type_LysR_regulators"/>
</dbReference>
<evidence type="ECO:0000256" key="2">
    <source>
        <dbReference type="ARBA" id="ARBA00023015"/>
    </source>
</evidence>
<dbReference type="Pfam" id="PF03466">
    <property type="entry name" value="LysR_substrate"/>
    <property type="match status" value="1"/>
</dbReference>
<keyword evidence="4" id="KW-0804">Transcription</keyword>
<dbReference type="EMBL" id="CP042301">
    <property type="protein sequence ID" value="QDZ00429.1"/>
    <property type="molecule type" value="Genomic_DNA"/>
</dbReference>
<evidence type="ECO:0000259" key="5">
    <source>
        <dbReference type="PROSITE" id="PS50931"/>
    </source>
</evidence>
<dbReference type="OrthoDB" id="8479357at2"/>
<dbReference type="Gene3D" id="3.40.190.290">
    <property type="match status" value="1"/>
</dbReference>
<dbReference type="InterPro" id="IPR036388">
    <property type="entry name" value="WH-like_DNA-bd_sf"/>
</dbReference>
<keyword evidence="3" id="KW-0238">DNA-binding</keyword>
<comment type="similarity">
    <text evidence="1">Belongs to the LysR transcriptional regulatory family.</text>
</comment>
<dbReference type="GO" id="GO:0005829">
    <property type="term" value="C:cytosol"/>
    <property type="evidence" value="ECO:0007669"/>
    <property type="project" value="TreeGrafter"/>
</dbReference>
<evidence type="ECO:0000313" key="7">
    <source>
        <dbReference type="Proteomes" id="UP000321389"/>
    </source>
</evidence>
<dbReference type="GO" id="GO:0003677">
    <property type="term" value="F:DNA binding"/>
    <property type="evidence" value="ECO:0007669"/>
    <property type="project" value="UniProtKB-KW"/>
</dbReference>
<accession>A0A5B8KXZ5</accession>
<gene>
    <name evidence="6" type="ORF">FQ775_08580</name>
</gene>
<dbReference type="PROSITE" id="PS50931">
    <property type="entry name" value="HTH_LYSR"/>
    <property type="match status" value="1"/>
</dbReference>
<dbReference type="RefSeq" id="WP_146299077.1">
    <property type="nucleotide sequence ID" value="NZ_CP042301.2"/>
</dbReference>
<evidence type="ECO:0000313" key="6">
    <source>
        <dbReference type="EMBL" id="QDZ00429.1"/>
    </source>
</evidence>
<dbReference type="Pfam" id="PF00126">
    <property type="entry name" value="HTH_1"/>
    <property type="match status" value="1"/>
</dbReference>
<dbReference type="KEGG" id="niy:FQ775_08580"/>
<protein>
    <submittedName>
        <fullName evidence="6">LysR family transcriptional regulator</fullName>
    </submittedName>
</protein>
<keyword evidence="7" id="KW-1185">Reference proteome</keyword>
<dbReference type="GO" id="GO:0003700">
    <property type="term" value="F:DNA-binding transcription factor activity"/>
    <property type="evidence" value="ECO:0007669"/>
    <property type="project" value="InterPro"/>
</dbReference>
<name>A0A5B8KXZ5_9HYPH</name>
<reference evidence="6" key="1">
    <citation type="submission" date="2020-04" db="EMBL/GenBank/DDBJ databases">
        <title>Nitratireductor sp. nov. isolated from mangrove soil.</title>
        <authorList>
            <person name="Ye Y."/>
        </authorList>
    </citation>
    <scope>NUCLEOTIDE SEQUENCE</scope>
    <source>
        <strain evidence="6">SY7</strain>
    </source>
</reference>
<proteinExistence type="inferred from homology"/>
<keyword evidence="2" id="KW-0805">Transcription regulation</keyword>
<dbReference type="PANTHER" id="PTHR30419:SF8">
    <property type="entry name" value="NITROGEN ASSIMILATION TRANSCRIPTIONAL ACTIVATOR-RELATED"/>
    <property type="match status" value="1"/>
</dbReference>
<evidence type="ECO:0000256" key="4">
    <source>
        <dbReference type="ARBA" id="ARBA00023163"/>
    </source>
</evidence>
<feature type="domain" description="HTH lysR-type" evidence="5">
    <location>
        <begin position="22"/>
        <end position="79"/>
    </location>
</feature>
<dbReference type="SUPFAM" id="SSF46785">
    <property type="entry name" value="Winged helix' DNA-binding domain"/>
    <property type="match status" value="1"/>
</dbReference>
<dbReference type="PANTHER" id="PTHR30419">
    <property type="entry name" value="HTH-TYPE TRANSCRIPTIONAL REGULATOR YBHD"/>
    <property type="match status" value="1"/>
</dbReference>
<dbReference type="AlphaFoldDB" id="A0A5B8KXZ5"/>
<dbReference type="SUPFAM" id="SSF53850">
    <property type="entry name" value="Periplasmic binding protein-like II"/>
    <property type="match status" value="1"/>
</dbReference>
<dbReference type="Gene3D" id="1.10.10.10">
    <property type="entry name" value="Winged helix-like DNA-binding domain superfamily/Winged helix DNA-binding domain"/>
    <property type="match status" value="1"/>
</dbReference>
<dbReference type="InterPro" id="IPR036390">
    <property type="entry name" value="WH_DNA-bd_sf"/>
</dbReference>
<sequence>MDEPVQTGTTSPRRDELIRKGFKIAHLRLICALRETGQMSAAAAQLAISQPAASRLAADLERIVGVPLHLRHARGVELTPYGERLAARAEMMLQGLDDTARELSELERGNQGTVAIGSVTGPAIDLVLPVVRHARVTRPLISVTLVVDTSDRLAEDLMAARVDFYIGRLLGDFDPKSFSLTEIGPEPVSLIVRTGHPLLRQPIITLRDCVAYDWVQQARGGLLRRSMESQLLARGIPLPEKVLSTSSLLLTLAYISQTNAIAPVASAAADFYRREEGLGGRIVALPVDDRIEVEPYALITHAGRPLSPASQVLFDMVRGQIEAQRERARDG</sequence>
<evidence type="ECO:0000256" key="3">
    <source>
        <dbReference type="ARBA" id="ARBA00023125"/>
    </source>
</evidence>
<dbReference type="InterPro" id="IPR000847">
    <property type="entry name" value="LysR_HTH_N"/>
</dbReference>